<evidence type="ECO:0008006" key="3">
    <source>
        <dbReference type="Google" id="ProtNLM"/>
    </source>
</evidence>
<accession>A0ABN8I1T5</accession>
<protein>
    <recommendedName>
        <fullName evidence="3">Ribosomal protein S14</fullName>
    </recommendedName>
</protein>
<dbReference type="EMBL" id="OW152829">
    <property type="protein sequence ID" value="CAH2046791.1"/>
    <property type="molecule type" value="Genomic_DNA"/>
</dbReference>
<reference evidence="1" key="1">
    <citation type="submission" date="2022-03" db="EMBL/GenBank/DDBJ databases">
        <authorList>
            <person name="Martin H S."/>
        </authorList>
    </citation>
    <scope>NUCLEOTIDE SEQUENCE</scope>
</reference>
<organism evidence="1 2">
    <name type="scientific">Iphiclides podalirius</name>
    <name type="common">scarce swallowtail</name>
    <dbReference type="NCBI Taxonomy" id="110791"/>
    <lineage>
        <taxon>Eukaryota</taxon>
        <taxon>Metazoa</taxon>
        <taxon>Ecdysozoa</taxon>
        <taxon>Arthropoda</taxon>
        <taxon>Hexapoda</taxon>
        <taxon>Insecta</taxon>
        <taxon>Pterygota</taxon>
        <taxon>Neoptera</taxon>
        <taxon>Endopterygota</taxon>
        <taxon>Lepidoptera</taxon>
        <taxon>Glossata</taxon>
        <taxon>Ditrysia</taxon>
        <taxon>Papilionoidea</taxon>
        <taxon>Papilionidae</taxon>
        <taxon>Papilioninae</taxon>
        <taxon>Iphiclides</taxon>
    </lineage>
</organism>
<dbReference type="Proteomes" id="UP000837857">
    <property type="component" value="Chromosome 17"/>
</dbReference>
<sequence length="129" mass="14502">MATSNVAEFRANRSPTPRTWDASIRETRQRALNKSKPVRKYTPGYLDPLQELKTIGAPTAVCLVCSRLCVEPFHSKLALISTDCASNWRSRFRRYVFRVLKTALVNSCGAKSKNSRCPGRHSSVPTFRG</sequence>
<evidence type="ECO:0000313" key="2">
    <source>
        <dbReference type="Proteomes" id="UP000837857"/>
    </source>
</evidence>
<name>A0ABN8I1T5_9NEOP</name>
<gene>
    <name evidence="1" type="ORF">IPOD504_LOCUS5484</name>
</gene>
<feature type="non-terminal residue" evidence="1">
    <location>
        <position position="129"/>
    </location>
</feature>
<evidence type="ECO:0000313" key="1">
    <source>
        <dbReference type="EMBL" id="CAH2046791.1"/>
    </source>
</evidence>
<proteinExistence type="predicted"/>
<keyword evidence="2" id="KW-1185">Reference proteome</keyword>